<organism evidence="3 4">
    <name type="scientific">Leucobacter chromiireducens subsp. solipictus</name>
    <dbReference type="NCBI Taxonomy" id="398235"/>
    <lineage>
        <taxon>Bacteria</taxon>
        <taxon>Bacillati</taxon>
        <taxon>Actinomycetota</taxon>
        <taxon>Actinomycetes</taxon>
        <taxon>Micrococcales</taxon>
        <taxon>Microbacteriaceae</taxon>
        <taxon>Leucobacter</taxon>
    </lineage>
</organism>
<proteinExistence type="inferred from homology"/>
<dbReference type="PRINTS" id="PR00081">
    <property type="entry name" value="GDHRDH"/>
</dbReference>
<dbReference type="InterPro" id="IPR002347">
    <property type="entry name" value="SDR_fam"/>
</dbReference>
<reference evidence="3 4" key="1">
    <citation type="submission" date="2018-09" db="EMBL/GenBank/DDBJ databases">
        <title>Comparative genomics of Leucobacter spp.</title>
        <authorList>
            <person name="Reis A.C."/>
            <person name="Kolvenbach B.A."/>
            <person name="Corvini P.F.X."/>
            <person name="Nunes O.C."/>
        </authorList>
    </citation>
    <scope>NUCLEOTIDE SEQUENCE [LARGE SCALE GENOMIC DNA]</scope>
    <source>
        <strain evidence="3 4">TAN 31504</strain>
    </source>
</reference>
<evidence type="ECO:0000256" key="2">
    <source>
        <dbReference type="ARBA" id="ARBA00023002"/>
    </source>
</evidence>
<dbReference type="SUPFAM" id="SSF51735">
    <property type="entry name" value="NAD(P)-binding Rossmann-fold domains"/>
    <property type="match status" value="1"/>
</dbReference>
<dbReference type="PANTHER" id="PTHR24321:SF8">
    <property type="entry name" value="ESTRADIOL 17-BETA-DEHYDROGENASE 8-RELATED"/>
    <property type="match status" value="1"/>
</dbReference>
<comment type="similarity">
    <text evidence="1">Belongs to the short-chain dehydrogenases/reductases (SDR) family.</text>
</comment>
<accession>A0ABS1SFX3</accession>
<keyword evidence="2" id="KW-0560">Oxidoreductase</keyword>
<dbReference type="Pfam" id="PF13561">
    <property type="entry name" value="adh_short_C2"/>
    <property type="match status" value="1"/>
</dbReference>
<evidence type="ECO:0000313" key="4">
    <source>
        <dbReference type="Proteomes" id="UP001645859"/>
    </source>
</evidence>
<sequence length="264" mass="27761">MARHVTITGSSSGIGRALKARLEAQGDTVVGIDLREADIIADLGNAEDRRTLPERVRELSPRGLDAVIAVAGVTLPSPVTVQVNYFGAVDILRGLRPLLVSSPAPRAVAVSSFSVTHPFDEELLQAILREDQEAATKRVATLAQGLDAPQAIAVIYATSKRALSEWIRRESISDEWAGAGIPLNAIAPGVVNTPMMAAALATPEGRAAAFQGVPMPLNGAAEPESVAALLDWLASAENTHITGQTIFIDGGAQATVYEQSRETL</sequence>
<comment type="caution">
    <text evidence="3">The sequence shown here is derived from an EMBL/GenBank/DDBJ whole genome shotgun (WGS) entry which is preliminary data.</text>
</comment>
<evidence type="ECO:0000313" key="3">
    <source>
        <dbReference type="EMBL" id="MBL3678766.1"/>
    </source>
</evidence>
<dbReference type="RefSeq" id="WP_202344007.1">
    <property type="nucleotide sequence ID" value="NZ_BAAAPI010000008.1"/>
</dbReference>
<protein>
    <submittedName>
        <fullName evidence="3">SDR family oxidoreductase</fullName>
    </submittedName>
</protein>
<dbReference type="Proteomes" id="UP001645859">
    <property type="component" value="Unassembled WGS sequence"/>
</dbReference>
<evidence type="ECO:0000256" key="1">
    <source>
        <dbReference type="ARBA" id="ARBA00006484"/>
    </source>
</evidence>
<name>A0ABS1SFX3_9MICO</name>
<keyword evidence="4" id="KW-1185">Reference proteome</keyword>
<dbReference type="EMBL" id="QYAC01000002">
    <property type="protein sequence ID" value="MBL3678766.1"/>
    <property type="molecule type" value="Genomic_DNA"/>
</dbReference>
<dbReference type="Gene3D" id="3.40.50.720">
    <property type="entry name" value="NAD(P)-binding Rossmann-like Domain"/>
    <property type="match status" value="1"/>
</dbReference>
<dbReference type="InterPro" id="IPR036291">
    <property type="entry name" value="NAD(P)-bd_dom_sf"/>
</dbReference>
<gene>
    <name evidence="3" type="ORF">D3230_05575</name>
</gene>
<dbReference type="PANTHER" id="PTHR24321">
    <property type="entry name" value="DEHYDROGENASES, SHORT CHAIN"/>
    <property type="match status" value="1"/>
</dbReference>